<protein>
    <submittedName>
        <fullName evidence="2">MFS transporter</fullName>
    </submittedName>
</protein>
<dbReference type="PANTHER" id="PTHR43596:SF1">
    <property type="entry name" value="ADP,ATP CARRIER PROTEIN"/>
    <property type="match status" value="1"/>
</dbReference>
<dbReference type="EMBL" id="CP080544">
    <property type="protein sequence ID" value="QYR53434.1"/>
    <property type="molecule type" value="Genomic_DNA"/>
</dbReference>
<feature type="transmembrane region" description="Helical" evidence="1">
    <location>
        <begin position="113"/>
        <end position="135"/>
    </location>
</feature>
<organism evidence="2 3">
    <name type="scientific">Lysobacter soyae</name>
    <dbReference type="NCBI Taxonomy" id="2764185"/>
    <lineage>
        <taxon>Bacteria</taxon>
        <taxon>Pseudomonadati</taxon>
        <taxon>Pseudomonadota</taxon>
        <taxon>Gammaproteobacteria</taxon>
        <taxon>Lysobacterales</taxon>
        <taxon>Lysobacteraceae</taxon>
        <taxon>Lysobacter</taxon>
    </lineage>
</organism>
<dbReference type="PANTHER" id="PTHR43596">
    <property type="entry name" value="ADP,ATP CARRIER PROTEIN"/>
    <property type="match status" value="1"/>
</dbReference>
<keyword evidence="1" id="KW-0812">Transmembrane</keyword>
<proteinExistence type="predicted"/>
<dbReference type="SUPFAM" id="SSF103473">
    <property type="entry name" value="MFS general substrate transporter"/>
    <property type="match status" value="1"/>
</dbReference>
<feature type="transmembrane region" description="Helical" evidence="1">
    <location>
        <begin position="234"/>
        <end position="257"/>
    </location>
</feature>
<feature type="transmembrane region" description="Helical" evidence="1">
    <location>
        <begin position="81"/>
        <end position="101"/>
    </location>
</feature>
<evidence type="ECO:0000313" key="3">
    <source>
        <dbReference type="Proteomes" id="UP000824755"/>
    </source>
</evidence>
<feature type="transmembrane region" description="Helical" evidence="1">
    <location>
        <begin position="147"/>
        <end position="166"/>
    </location>
</feature>
<evidence type="ECO:0000313" key="2">
    <source>
        <dbReference type="EMBL" id="QYR53434.1"/>
    </source>
</evidence>
<dbReference type="Proteomes" id="UP000824755">
    <property type="component" value="Chromosome"/>
</dbReference>
<evidence type="ECO:0000256" key="1">
    <source>
        <dbReference type="SAM" id="Phobius"/>
    </source>
</evidence>
<sequence>MTTETSNARRVRSGEMTATILSSAYFFFILCAYYVIRPLREQLSAAVGSTQLPWFYGATFVATLALTPLFAYVVSRWPRRIVVPVTFAFFMACLLAFYPFFLKVDMLGPKTLGTVFFVWVSVFNLFIVSVFWSFMTDIWNNAQARRLFPIIGISGTLGAIAGPVLTRTLVPVIGVAPLLLVSVALLGGGLACVLMLGRWAKHAQPEQQHEAERAMGGSMWEGLRQIFANPFMRTMAILMILGDMIGTIAYALVIDYSKATFGSDAVARTAFAADMDIATNVLQVVVQLTLTRFILARFGAPWVIAIWASAGVSVCLATAFSPDATTPVIGAMPWVALMLIVTRGLVYGMFSPAKESLFTKVPRSLRYKGKNATETAVWRAGDVISALVVNALNASKASVAVFALIGGSAIAASGVITWRLARRVEGGAFDPVTKNAQTTS</sequence>
<feature type="transmembrane region" description="Helical" evidence="1">
    <location>
        <begin position="332"/>
        <end position="350"/>
    </location>
</feature>
<feature type="transmembrane region" description="Helical" evidence="1">
    <location>
        <begin position="302"/>
        <end position="320"/>
    </location>
</feature>
<keyword evidence="3" id="KW-1185">Reference proteome</keyword>
<accession>A0ABX8WRH1</accession>
<dbReference type="InterPro" id="IPR036259">
    <property type="entry name" value="MFS_trans_sf"/>
</dbReference>
<feature type="transmembrane region" description="Helical" evidence="1">
    <location>
        <begin position="399"/>
        <end position="421"/>
    </location>
</feature>
<feature type="transmembrane region" description="Helical" evidence="1">
    <location>
        <begin position="16"/>
        <end position="35"/>
    </location>
</feature>
<feature type="transmembrane region" description="Helical" evidence="1">
    <location>
        <begin position="172"/>
        <end position="196"/>
    </location>
</feature>
<gene>
    <name evidence="2" type="ORF">H8L67_02685</name>
</gene>
<dbReference type="Gene3D" id="1.20.1250.20">
    <property type="entry name" value="MFS general substrate transporter like domains"/>
    <property type="match status" value="1"/>
</dbReference>
<feature type="transmembrane region" description="Helical" evidence="1">
    <location>
        <begin position="55"/>
        <end position="74"/>
    </location>
</feature>
<dbReference type="RefSeq" id="WP_220380250.1">
    <property type="nucleotide sequence ID" value="NZ_CP080544.1"/>
</dbReference>
<keyword evidence="1" id="KW-0472">Membrane</keyword>
<name>A0ABX8WRH1_9GAMM</name>
<reference evidence="2 3" key="1">
    <citation type="submission" date="2021-08" db="EMBL/GenBank/DDBJ databases">
        <title>Lysobacter sp. strain CJ11 Genome sequencing and assembly.</title>
        <authorList>
            <person name="Kim I."/>
        </authorList>
    </citation>
    <scope>NUCLEOTIDE SEQUENCE [LARGE SCALE GENOMIC DNA]</scope>
    <source>
        <strain evidence="2 3">CJ11</strain>
    </source>
</reference>
<keyword evidence="1" id="KW-1133">Transmembrane helix</keyword>